<dbReference type="SUPFAM" id="SSF47040">
    <property type="entry name" value="Kix domain of CBP (creb binding protein)"/>
    <property type="match status" value="1"/>
</dbReference>
<keyword evidence="6" id="KW-1185">Reference proteome</keyword>
<dbReference type="GO" id="GO:0005634">
    <property type="term" value="C:nucleus"/>
    <property type="evidence" value="ECO:0007669"/>
    <property type="project" value="UniProtKB-SubCell"/>
</dbReference>
<accession>A0A9D4V4N2</accession>
<protein>
    <recommendedName>
        <fullName evidence="4">Mediator complex subunit 15 KIX domain-containing protein</fullName>
    </recommendedName>
</protein>
<dbReference type="OrthoDB" id="1912459at2759"/>
<keyword evidence="2" id="KW-0539">Nucleus</keyword>
<dbReference type="FunFam" id="1.10.246.20:FF:000003">
    <property type="entry name" value="Mediator of RNA polymerase II transcription subunit 15a"/>
    <property type="match status" value="1"/>
</dbReference>
<dbReference type="InterPro" id="IPR036546">
    <property type="entry name" value="MED15_KIX"/>
</dbReference>
<gene>
    <name evidence="5" type="ORF">GOP47_0004879</name>
</gene>
<evidence type="ECO:0000256" key="1">
    <source>
        <dbReference type="ARBA" id="ARBA00004123"/>
    </source>
</evidence>
<evidence type="ECO:0000259" key="4">
    <source>
        <dbReference type="Pfam" id="PF16987"/>
    </source>
</evidence>
<feature type="compositionally biased region" description="Polar residues" evidence="3">
    <location>
        <begin position="78"/>
        <end position="99"/>
    </location>
</feature>
<evidence type="ECO:0000256" key="3">
    <source>
        <dbReference type="SAM" id="MobiDB-lite"/>
    </source>
</evidence>
<evidence type="ECO:0000313" key="5">
    <source>
        <dbReference type="EMBL" id="KAI5079400.1"/>
    </source>
</evidence>
<dbReference type="GO" id="GO:0003713">
    <property type="term" value="F:transcription coactivator activity"/>
    <property type="evidence" value="ECO:0007669"/>
    <property type="project" value="InterPro"/>
</dbReference>
<evidence type="ECO:0000256" key="2">
    <source>
        <dbReference type="ARBA" id="ARBA00023242"/>
    </source>
</evidence>
<dbReference type="InterPro" id="IPR036529">
    <property type="entry name" value="KIX_dom_sf"/>
</dbReference>
<comment type="subcellular location">
    <subcellularLocation>
        <location evidence="1">Nucleus</location>
    </subcellularLocation>
</comment>
<dbReference type="PANTHER" id="PTHR33137">
    <property type="entry name" value="MEDIATOR OF RNA POLYMERASE II TRANSCRIPTION SUBUNIT 15A-RELATED"/>
    <property type="match status" value="1"/>
</dbReference>
<dbReference type="PANTHER" id="PTHR33137:SF4">
    <property type="entry name" value="MEDIATOR OF RNA POLYMERASE II TRANSCRIPTION SUBUNIT 15A-RELATED"/>
    <property type="match status" value="1"/>
</dbReference>
<reference evidence="5 6" key="1">
    <citation type="submission" date="2021-01" db="EMBL/GenBank/DDBJ databases">
        <title>Adiantum capillus-veneris genome.</title>
        <authorList>
            <person name="Fang Y."/>
            <person name="Liao Q."/>
        </authorList>
    </citation>
    <scope>NUCLEOTIDE SEQUENCE [LARGE SCALE GENOMIC DNA]</scope>
    <source>
        <strain evidence="5">H3</strain>
        <tissue evidence="5">Leaf</tissue>
    </source>
</reference>
<organism evidence="5 6">
    <name type="scientific">Adiantum capillus-veneris</name>
    <name type="common">Maidenhair fern</name>
    <dbReference type="NCBI Taxonomy" id="13818"/>
    <lineage>
        <taxon>Eukaryota</taxon>
        <taxon>Viridiplantae</taxon>
        <taxon>Streptophyta</taxon>
        <taxon>Embryophyta</taxon>
        <taxon>Tracheophyta</taxon>
        <taxon>Polypodiopsida</taxon>
        <taxon>Polypodiidae</taxon>
        <taxon>Polypodiales</taxon>
        <taxon>Pteridineae</taxon>
        <taxon>Pteridaceae</taxon>
        <taxon>Vittarioideae</taxon>
        <taxon>Adiantum</taxon>
    </lineage>
</organism>
<feature type="region of interest" description="Disordered" evidence="3">
    <location>
        <begin position="78"/>
        <end position="137"/>
    </location>
</feature>
<dbReference type="EMBL" id="JABFUD020000005">
    <property type="protein sequence ID" value="KAI5079400.1"/>
    <property type="molecule type" value="Genomic_DNA"/>
</dbReference>
<evidence type="ECO:0000313" key="6">
    <source>
        <dbReference type="Proteomes" id="UP000886520"/>
    </source>
</evidence>
<dbReference type="InterPro" id="IPR044661">
    <property type="entry name" value="MED15a/b/c-like"/>
</dbReference>
<dbReference type="Pfam" id="PF16987">
    <property type="entry name" value="KIX_2"/>
    <property type="match status" value="1"/>
</dbReference>
<feature type="domain" description="Mediator complex subunit 15 KIX" evidence="4">
    <location>
        <begin position="3"/>
        <end position="79"/>
    </location>
</feature>
<feature type="compositionally biased region" description="Low complexity" evidence="3">
    <location>
        <begin position="100"/>
        <end position="115"/>
    </location>
</feature>
<name>A0A9D4V4N2_ADICA</name>
<dbReference type="AlphaFoldDB" id="A0A9D4V4N2"/>
<dbReference type="Proteomes" id="UP000886520">
    <property type="component" value="Chromosome 5"/>
</dbReference>
<dbReference type="GO" id="GO:0031490">
    <property type="term" value="F:chromatin DNA binding"/>
    <property type="evidence" value="ECO:0007669"/>
    <property type="project" value="InterPro"/>
</dbReference>
<dbReference type="Gene3D" id="1.10.246.20">
    <property type="entry name" value="Coactivator CBP, KIX domain"/>
    <property type="match status" value="1"/>
</dbReference>
<feature type="compositionally biased region" description="Low complexity" evidence="3">
    <location>
        <begin position="127"/>
        <end position="137"/>
    </location>
</feature>
<proteinExistence type="predicted"/>
<sequence length="177" mass="18894">MKTNWRAGLAQDSRNKIVSRIMETLQRHTPLAGQDGMSELWKIANRFEEEIFYAASDQHDYLRKISLEMLNLETRTQNALNGGALPTSSAGPNQSSVRPSESGVSQVQSRQQVVQPAQDGVLNNGMQASASGQASSFSNLSQQAPVLNVLGQSPSSLPALNGGPLANGGSDRACPDT</sequence>
<comment type="caution">
    <text evidence="5">The sequence shown here is derived from an EMBL/GenBank/DDBJ whole genome shotgun (WGS) entry which is preliminary data.</text>
</comment>
<feature type="region of interest" description="Disordered" evidence="3">
    <location>
        <begin position="149"/>
        <end position="177"/>
    </location>
</feature>